<dbReference type="OrthoDB" id="3499at2759"/>
<reference evidence="8" key="1">
    <citation type="journal article" date="2013" name="Proc. Natl. Acad. Sci. U.S.A.">
        <title>Genome structure and metabolic features in the red seaweed Chondrus crispus shed light on evolution of the Archaeplastida.</title>
        <authorList>
            <person name="Collen J."/>
            <person name="Porcel B."/>
            <person name="Carre W."/>
            <person name="Ball S.G."/>
            <person name="Chaparro C."/>
            <person name="Tonon T."/>
            <person name="Barbeyron T."/>
            <person name="Michel G."/>
            <person name="Noel B."/>
            <person name="Valentin K."/>
            <person name="Elias M."/>
            <person name="Artiguenave F."/>
            <person name="Arun A."/>
            <person name="Aury J.M."/>
            <person name="Barbosa-Neto J.F."/>
            <person name="Bothwell J.H."/>
            <person name="Bouget F.Y."/>
            <person name="Brillet L."/>
            <person name="Cabello-Hurtado F."/>
            <person name="Capella-Gutierrez S."/>
            <person name="Charrier B."/>
            <person name="Cladiere L."/>
            <person name="Cock J.M."/>
            <person name="Coelho S.M."/>
            <person name="Colleoni C."/>
            <person name="Czjzek M."/>
            <person name="Da Silva C."/>
            <person name="Delage L."/>
            <person name="Denoeud F."/>
            <person name="Deschamps P."/>
            <person name="Dittami S.M."/>
            <person name="Gabaldon T."/>
            <person name="Gachon C.M."/>
            <person name="Groisillier A."/>
            <person name="Herve C."/>
            <person name="Jabbari K."/>
            <person name="Katinka M."/>
            <person name="Kloareg B."/>
            <person name="Kowalczyk N."/>
            <person name="Labadie K."/>
            <person name="Leblanc C."/>
            <person name="Lopez P.J."/>
            <person name="McLachlan D.H."/>
            <person name="Meslet-Cladiere L."/>
            <person name="Moustafa A."/>
            <person name="Nehr Z."/>
            <person name="Nyvall Collen P."/>
            <person name="Panaud O."/>
            <person name="Partensky F."/>
            <person name="Poulain J."/>
            <person name="Rensing S.A."/>
            <person name="Rousvoal S."/>
            <person name="Samson G."/>
            <person name="Symeonidi A."/>
            <person name="Weissenbach J."/>
            <person name="Zambounis A."/>
            <person name="Wincker P."/>
            <person name="Boyen C."/>
        </authorList>
    </citation>
    <scope>NUCLEOTIDE SEQUENCE [LARGE SCALE GENOMIC DNA]</scope>
    <source>
        <strain evidence="8">cv. Stackhouse</strain>
    </source>
</reference>
<dbReference type="GO" id="GO:0005743">
    <property type="term" value="C:mitochondrial inner membrane"/>
    <property type="evidence" value="ECO:0007669"/>
    <property type="project" value="UniProtKB-SubCell"/>
</dbReference>
<keyword evidence="3" id="KW-0809">Transit peptide</keyword>
<dbReference type="GO" id="GO:0006123">
    <property type="term" value="P:mitochondrial electron transport, cytochrome c to oxygen"/>
    <property type="evidence" value="ECO:0007669"/>
    <property type="project" value="TreeGrafter"/>
</dbReference>
<dbReference type="RefSeq" id="XP_005713940.1">
    <property type="nucleotide sequence ID" value="XM_005713883.1"/>
</dbReference>
<dbReference type="Gene3D" id="4.10.95.10">
    <property type="entry name" value="Cytochrome c oxidase, subunit VIa"/>
    <property type="match status" value="1"/>
</dbReference>
<sequence>MSFRTSLFRTASRRMNTAAEAIDKTAAKGPKLPAGNDPSASHGAEHAIADTNRWRIISAVFALPVSAYFIINMMNTHEHTEAPPEYPYLKMATRSPRFPWGEEDLIGTIHDKHARELANKE</sequence>
<feature type="region of interest" description="Disordered" evidence="6">
    <location>
        <begin position="19"/>
        <end position="44"/>
    </location>
</feature>
<dbReference type="GeneID" id="17321687"/>
<evidence type="ECO:0000313" key="8">
    <source>
        <dbReference type="Proteomes" id="UP000012073"/>
    </source>
</evidence>
<keyword evidence="5" id="KW-0472">Membrane</keyword>
<name>R7Q9Q6_CHOCR</name>
<evidence type="ECO:0000256" key="5">
    <source>
        <dbReference type="ARBA" id="ARBA00023136"/>
    </source>
</evidence>
<accession>R7Q9Q6</accession>
<dbReference type="InterPro" id="IPR001349">
    <property type="entry name" value="Cyt_c_oxidase_su6a"/>
</dbReference>
<dbReference type="GO" id="GO:0030234">
    <property type="term" value="F:enzyme regulator activity"/>
    <property type="evidence" value="ECO:0007669"/>
    <property type="project" value="TreeGrafter"/>
</dbReference>
<dbReference type="SUPFAM" id="SSF81411">
    <property type="entry name" value="Mitochondrial cytochrome c oxidase subunit VIa"/>
    <property type="match status" value="1"/>
</dbReference>
<evidence type="ECO:0000256" key="6">
    <source>
        <dbReference type="SAM" id="MobiDB-lite"/>
    </source>
</evidence>
<comment type="subcellular location">
    <subcellularLocation>
        <location evidence="1">Mitochondrion inner membrane</location>
    </subcellularLocation>
</comment>
<protein>
    <submittedName>
        <fullName evidence="7">Uncharacterized protein</fullName>
    </submittedName>
</protein>
<dbReference type="Gramene" id="CDF34121">
    <property type="protein sequence ID" value="CDF34121"/>
    <property type="gene ID" value="CHC_T00002813001"/>
</dbReference>
<gene>
    <name evidence="7" type="ORF">CHC_T00002813001</name>
</gene>
<keyword evidence="2" id="KW-0999">Mitochondrion inner membrane</keyword>
<keyword evidence="4" id="KW-0496">Mitochondrion</keyword>
<dbReference type="AlphaFoldDB" id="R7Q9Q6"/>
<evidence type="ECO:0000256" key="2">
    <source>
        <dbReference type="ARBA" id="ARBA00022792"/>
    </source>
</evidence>
<dbReference type="OMA" id="MMNTHEH"/>
<dbReference type="PANTHER" id="PTHR11504">
    <property type="entry name" value="CYTOCHROME C OXIDASE POLYPEPTIDE VIA"/>
    <property type="match status" value="1"/>
</dbReference>
<dbReference type="PANTHER" id="PTHR11504:SF0">
    <property type="entry name" value="CYTOCHROME C OXIDASE SUBUNIT"/>
    <property type="match status" value="1"/>
</dbReference>
<proteinExistence type="predicted"/>
<dbReference type="STRING" id="2769.R7Q9Q6"/>
<dbReference type="Proteomes" id="UP000012073">
    <property type="component" value="Unassembled WGS sequence"/>
</dbReference>
<dbReference type="KEGG" id="ccp:CHC_T00002813001"/>
<evidence type="ECO:0000256" key="4">
    <source>
        <dbReference type="ARBA" id="ARBA00023128"/>
    </source>
</evidence>
<keyword evidence="8" id="KW-1185">Reference proteome</keyword>
<dbReference type="PhylomeDB" id="R7Q9Q6"/>
<evidence type="ECO:0000256" key="3">
    <source>
        <dbReference type="ARBA" id="ARBA00022946"/>
    </source>
</evidence>
<evidence type="ECO:0000313" key="7">
    <source>
        <dbReference type="EMBL" id="CDF34121.1"/>
    </source>
</evidence>
<evidence type="ECO:0000256" key="1">
    <source>
        <dbReference type="ARBA" id="ARBA00004273"/>
    </source>
</evidence>
<organism evidence="7 8">
    <name type="scientific">Chondrus crispus</name>
    <name type="common">Carrageen Irish moss</name>
    <name type="synonym">Polymorpha crispa</name>
    <dbReference type="NCBI Taxonomy" id="2769"/>
    <lineage>
        <taxon>Eukaryota</taxon>
        <taxon>Rhodophyta</taxon>
        <taxon>Florideophyceae</taxon>
        <taxon>Rhodymeniophycidae</taxon>
        <taxon>Gigartinales</taxon>
        <taxon>Gigartinaceae</taxon>
        <taxon>Chondrus</taxon>
    </lineage>
</organism>
<dbReference type="InterPro" id="IPR036418">
    <property type="entry name" value="Cyt_c_oxidase_su6a_sf"/>
</dbReference>
<dbReference type="EMBL" id="HG001674">
    <property type="protein sequence ID" value="CDF34121.1"/>
    <property type="molecule type" value="Genomic_DNA"/>
</dbReference>